<organism evidence="8 9">
    <name type="scientific">Cyclotella atomus</name>
    <dbReference type="NCBI Taxonomy" id="382360"/>
    <lineage>
        <taxon>Eukaryota</taxon>
        <taxon>Sar</taxon>
        <taxon>Stramenopiles</taxon>
        <taxon>Ochrophyta</taxon>
        <taxon>Bacillariophyta</taxon>
        <taxon>Coscinodiscophyceae</taxon>
        <taxon>Thalassiosirophycidae</taxon>
        <taxon>Stephanodiscales</taxon>
        <taxon>Stephanodiscaceae</taxon>
        <taxon>Cyclotella</taxon>
    </lineage>
</organism>
<evidence type="ECO:0000313" key="9">
    <source>
        <dbReference type="Proteomes" id="UP001530400"/>
    </source>
</evidence>
<name>A0ABD3NN50_9STRA</name>
<dbReference type="SUPFAM" id="SSF50630">
    <property type="entry name" value="Acid proteases"/>
    <property type="match status" value="1"/>
</dbReference>
<dbReference type="GO" id="GO:0004190">
    <property type="term" value="F:aspartic-type endopeptidase activity"/>
    <property type="evidence" value="ECO:0007669"/>
    <property type="project" value="UniProtKB-KW"/>
</dbReference>
<gene>
    <name evidence="8" type="ORF">ACHAWO_005075</name>
</gene>
<reference evidence="8 9" key="1">
    <citation type="submission" date="2024-10" db="EMBL/GenBank/DDBJ databases">
        <title>Updated reference genomes for cyclostephanoid diatoms.</title>
        <authorList>
            <person name="Roberts W.R."/>
            <person name="Alverson A.J."/>
        </authorList>
    </citation>
    <scope>NUCLEOTIDE SEQUENCE [LARGE SCALE GENOMIC DNA]</scope>
    <source>
        <strain evidence="8 9">AJA010-31</strain>
    </source>
</reference>
<proteinExistence type="inferred from homology"/>
<feature type="compositionally biased region" description="Basic and acidic residues" evidence="5">
    <location>
        <begin position="151"/>
        <end position="165"/>
    </location>
</feature>
<evidence type="ECO:0000313" key="8">
    <source>
        <dbReference type="EMBL" id="KAL3777309.1"/>
    </source>
</evidence>
<dbReference type="PANTHER" id="PTHR12917">
    <property type="entry name" value="ASPARTYL PROTEASE DDI-RELATED"/>
    <property type="match status" value="1"/>
</dbReference>
<dbReference type="EMBL" id="JALLPJ020001052">
    <property type="protein sequence ID" value="KAL3777309.1"/>
    <property type="molecule type" value="Genomic_DNA"/>
</dbReference>
<dbReference type="PANTHER" id="PTHR12917:SF1">
    <property type="entry name" value="AT13091P"/>
    <property type="match status" value="1"/>
</dbReference>
<evidence type="ECO:0000256" key="2">
    <source>
        <dbReference type="ARBA" id="ARBA00022670"/>
    </source>
</evidence>
<evidence type="ECO:0000256" key="5">
    <source>
        <dbReference type="SAM" id="MobiDB-lite"/>
    </source>
</evidence>
<protein>
    <recommendedName>
        <fullName evidence="7">Aspartic peptidase DDI1-type domain-containing protein</fullName>
    </recommendedName>
</protein>
<keyword evidence="3" id="KW-0064">Aspartyl protease</keyword>
<feature type="signal peptide" evidence="6">
    <location>
        <begin position="1"/>
        <end position="17"/>
    </location>
</feature>
<feature type="compositionally biased region" description="Basic residues" evidence="5">
    <location>
        <begin position="403"/>
        <end position="435"/>
    </location>
</feature>
<evidence type="ECO:0000256" key="4">
    <source>
        <dbReference type="ARBA" id="ARBA00022801"/>
    </source>
</evidence>
<keyword evidence="2" id="KW-0645">Protease</keyword>
<dbReference type="Gene3D" id="2.40.70.10">
    <property type="entry name" value="Acid Proteases"/>
    <property type="match status" value="1"/>
</dbReference>
<dbReference type="InterPro" id="IPR021109">
    <property type="entry name" value="Peptidase_aspartic_dom_sf"/>
</dbReference>
<dbReference type="Proteomes" id="UP001530400">
    <property type="component" value="Unassembled WGS sequence"/>
</dbReference>
<dbReference type="Pfam" id="PF09668">
    <property type="entry name" value="Asp_protease"/>
    <property type="match status" value="1"/>
</dbReference>
<keyword evidence="6" id="KW-0732">Signal</keyword>
<evidence type="ECO:0000259" key="7">
    <source>
        <dbReference type="Pfam" id="PF09668"/>
    </source>
</evidence>
<feature type="chain" id="PRO_5044886036" description="Aspartic peptidase DDI1-type domain-containing protein" evidence="6">
    <location>
        <begin position="18"/>
        <end position="523"/>
    </location>
</feature>
<feature type="domain" description="Aspartic peptidase DDI1-type" evidence="7">
    <location>
        <begin position="235"/>
        <end position="290"/>
    </location>
</feature>
<dbReference type="AlphaFoldDB" id="A0ABD3NN50"/>
<accession>A0ABD3NN50</accession>
<dbReference type="GO" id="GO:0006508">
    <property type="term" value="P:proteolysis"/>
    <property type="evidence" value="ECO:0007669"/>
    <property type="project" value="UniProtKB-KW"/>
</dbReference>
<keyword evidence="9" id="KW-1185">Reference proteome</keyword>
<comment type="similarity">
    <text evidence="1">Belongs to the DDI1 family.</text>
</comment>
<sequence>MILRFSTVLLLPILASASSNTVSITHRSIGTRDYTQGLNVVKTELSDDTEYVTSFYKRVQHKVKDRDGLFSKEYDDQELTSLPPKEEPRPKRKPFSFLQKTHSQDAAIVRGGAASSLKMHSPPLNKYSYGDRSGHKSKKSGSFGNPSFKQPRRDVEYRDEVKVDSDDLTFPEYDDYEQSNDYYTQSNEDQDDYPPGEHHLGLLRVPCSIAINSGEDGRFDHYSGNRGGAFDDHYVKKTPIAAYVDTGAQVTVISASAARRAGILHLMDRRYAGRATGVGHCRVLGRIPARHVYFFLGEDNEVHCGRGDEDQEGRIQMDGPALTVLEGTVTKGVDMLLGLDVLQDWDAEIRMGSSKSITVRKKEGRNGRLKDGNSVVIPFVTSQGEKKRHAASQSQHAQDKIMSHHSKARQHSHHGLAAKSSKHHTHHSSAATHRRHEATAFDEEHDEYFSPTASDIESDLDLLEQTNHHQDELEEDMDTEILPRDFDNELTNSRDNGNEEEEDYLQDVEEDDVNEEHFDMSGL</sequence>
<feature type="region of interest" description="Disordered" evidence="5">
    <location>
        <begin position="381"/>
        <end position="435"/>
    </location>
</feature>
<feature type="region of interest" description="Disordered" evidence="5">
    <location>
        <begin position="487"/>
        <end position="523"/>
    </location>
</feature>
<keyword evidence="4" id="KW-0378">Hydrolase</keyword>
<feature type="compositionally biased region" description="Acidic residues" evidence="5">
    <location>
        <begin position="498"/>
        <end position="514"/>
    </location>
</feature>
<evidence type="ECO:0000256" key="3">
    <source>
        <dbReference type="ARBA" id="ARBA00022750"/>
    </source>
</evidence>
<comment type="caution">
    <text evidence="8">The sequence shown here is derived from an EMBL/GenBank/DDBJ whole genome shotgun (WGS) entry which is preliminary data.</text>
</comment>
<dbReference type="InterPro" id="IPR019103">
    <property type="entry name" value="Peptidase_aspartic_DDI1-type"/>
</dbReference>
<feature type="region of interest" description="Disordered" evidence="5">
    <location>
        <begin position="74"/>
        <end position="98"/>
    </location>
</feature>
<evidence type="ECO:0000256" key="1">
    <source>
        <dbReference type="ARBA" id="ARBA00009136"/>
    </source>
</evidence>
<evidence type="ECO:0000256" key="6">
    <source>
        <dbReference type="SAM" id="SignalP"/>
    </source>
</evidence>
<feature type="compositionally biased region" description="Acidic residues" evidence="5">
    <location>
        <begin position="166"/>
        <end position="176"/>
    </location>
</feature>
<feature type="region of interest" description="Disordered" evidence="5">
    <location>
        <begin position="113"/>
        <end position="176"/>
    </location>
</feature>